<gene>
    <name evidence="2" type="ORF">H4W27_002469</name>
</gene>
<comment type="caution">
    <text evidence="2">The sequence shown here is derived from an EMBL/GenBank/DDBJ whole genome shotgun (WGS) entry which is preliminary data.</text>
</comment>
<feature type="transmembrane region" description="Helical" evidence="1">
    <location>
        <begin position="84"/>
        <end position="102"/>
    </location>
</feature>
<dbReference type="EMBL" id="JADBED010000001">
    <property type="protein sequence ID" value="MBE1525351.1"/>
    <property type="molecule type" value="Genomic_DNA"/>
</dbReference>
<keyword evidence="1" id="KW-1133">Transmembrane helix</keyword>
<protein>
    <submittedName>
        <fullName evidence="2">Uncharacterized protein</fullName>
    </submittedName>
</protein>
<proteinExistence type="predicted"/>
<feature type="transmembrane region" description="Helical" evidence="1">
    <location>
        <begin position="59"/>
        <end position="77"/>
    </location>
</feature>
<evidence type="ECO:0000256" key="1">
    <source>
        <dbReference type="SAM" id="Phobius"/>
    </source>
</evidence>
<sequence>MTDSSASARAHGPRSQMLLRLLGWSAFVILGSAASWFAWMGWDQEYWVDSATGLEHGPYRAWQVIGCGITLVAIAIWTSIHRCWPTVLLLPPSFTLAWSVTASEDSTGLWVVGAIMVLVGSTVGTLIILGIARLTRP</sequence>
<feature type="transmembrane region" description="Helical" evidence="1">
    <location>
        <begin position="21"/>
        <end position="39"/>
    </location>
</feature>
<keyword evidence="1" id="KW-0812">Transmembrane</keyword>
<organism evidence="2 3">
    <name type="scientific">Nesterenkonia lutea</name>
    <dbReference type="NCBI Taxonomy" id="272919"/>
    <lineage>
        <taxon>Bacteria</taxon>
        <taxon>Bacillati</taxon>
        <taxon>Actinomycetota</taxon>
        <taxon>Actinomycetes</taxon>
        <taxon>Micrococcales</taxon>
        <taxon>Micrococcaceae</taxon>
        <taxon>Nesterenkonia</taxon>
    </lineage>
</organism>
<name>A0ABR9JHD2_9MICC</name>
<dbReference type="Proteomes" id="UP000643525">
    <property type="component" value="Unassembled WGS sequence"/>
</dbReference>
<evidence type="ECO:0000313" key="2">
    <source>
        <dbReference type="EMBL" id="MBE1525351.1"/>
    </source>
</evidence>
<evidence type="ECO:0000313" key="3">
    <source>
        <dbReference type="Proteomes" id="UP000643525"/>
    </source>
</evidence>
<feature type="transmembrane region" description="Helical" evidence="1">
    <location>
        <begin position="108"/>
        <end position="132"/>
    </location>
</feature>
<dbReference type="RefSeq" id="WP_192596227.1">
    <property type="nucleotide sequence ID" value="NZ_BAAALJ010000013.1"/>
</dbReference>
<accession>A0ABR9JHD2</accession>
<reference evidence="2 3" key="1">
    <citation type="submission" date="2020-10" db="EMBL/GenBank/DDBJ databases">
        <title>Sequencing the genomes of 1000 actinobacteria strains.</title>
        <authorList>
            <person name="Klenk H.-P."/>
        </authorList>
    </citation>
    <scope>NUCLEOTIDE SEQUENCE [LARGE SCALE GENOMIC DNA]</scope>
    <source>
        <strain evidence="2 3">DSM 15666</strain>
    </source>
</reference>
<keyword evidence="1" id="KW-0472">Membrane</keyword>
<keyword evidence="3" id="KW-1185">Reference proteome</keyword>